<name>A0ABS4GE24_9FIRM</name>
<protein>
    <recommendedName>
        <fullName evidence="3">Transcriptional regulator</fullName>
    </recommendedName>
</protein>
<keyword evidence="2" id="KW-1185">Reference proteome</keyword>
<proteinExistence type="predicted"/>
<dbReference type="Proteomes" id="UP001519342">
    <property type="component" value="Unassembled WGS sequence"/>
</dbReference>
<accession>A0ABS4GE24</accession>
<organism evidence="1 2">
    <name type="scientific">Sedimentibacter acidaminivorans</name>
    <dbReference type="NCBI Taxonomy" id="913099"/>
    <lineage>
        <taxon>Bacteria</taxon>
        <taxon>Bacillati</taxon>
        <taxon>Bacillota</taxon>
        <taxon>Tissierellia</taxon>
        <taxon>Sedimentibacter</taxon>
    </lineage>
</organism>
<evidence type="ECO:0008006" key="3">
    <source>
        <dbReference type="Google" id="ProtNLM"/>
    </source>
</evidence>
<dbReference type="EMBL" id="JAGGKS010000005">
    <property type="protein sequence ID" value="MBP1925956.1"/>
    <property type="molecule type" value="Genomic_DNA"/>
</dbReference>
<comment type="caution">
    <text evidence="1">The sequence shown here is derived from an EMBL/GenBank/DDBJ whole genome shotgun (WGS) entry which is preliminary data.</text>
</comment>
<gene>
    <name evidence="1" type="ORF">J2Z76_001820</name>
</gene>
<evidence type="ECO:0000313" key="2">
    <source>
        <dbReference type="Proteomes" id="UP001519342"/>
    </source>
</evidence>
<dbReference type="RefSeq" id="WP_209511699.1">
    <property type="nucleotide sequence ID" value="NZ_JAGGKS010000005.1"/>
</dbReference>
<reference evidence="1 2" key="1">
    <citation type="submission" date="2021-03" db="EMBL/GenBank/DDBJ databases">
        <title>Genomic Encyclopedia of Type Strains, Phase IV (KMG-IV): sequencing the most valuable type-strain genomes for metagenomic binning, comparative biology and taxonomic classification.</title>
        <authorList>
            <person name="Goeker M."/>
        </authorList>
    </citation>
    <scope>NUCLEOTIDE SEQUENCE [LARGE SCALE GENOMIC DNA]</scope>
    <source>
        <strain evidence="1 2">DSM 24004</strain>
    </source>
</reference>
<sequence>MEFNEKLDYLMKITKTTNSSLALYTSLDASYVSRLRRGDRKPAKNGNYIMPMAVYFSKHCNEKYQIEILSETIKVKTSVILDNESAAEVIYEWMLKNDDEKKPVEDLLYKISNFSYKRKPNIKNNEDVHMVSWNNIEPKVYYGVDGKREAVIQFLSIVINNKIPQTLLLFSDENTEWLFGDLTFTEKWANLMTKVIMGGNKIKIIHTVSRDLDEMLSAISQWLPLYMTGAIEPFFYPKKRDGVFKRTLFIAPDTAAVTSSSISSMTKNAANFVLREKNTIKALLGEFNDYLSLCRPLMKIFTLGDKDKYLEELHEFENEESNSLISTDTLSVLTMPMCVAEKISKRLTVENYNYDGLLTYSQLRRQNFEKKLHINKFIDIIKISDIYSVKSGQVKTAISNIVIKENICYNTEEYILHLENILFLMRNYNNYNVYIQNNNSSVNGYTLYVKEDIGVIIEKTSFPPVIFAINESNMTAAFWDYLDSIVGSINRKNTIKKLEKIIADLKNLK</sequence>
<evidence type="ECO:0000313" key="1">
    <source>
        <dbReference type="EMBL" id="MBP1925956.1"/>
    </source>
</evidence>